<dbReference type="RefSeq" id="WP_268007965.1">
    <property type="nucleotide sequence ID" value="NZ_BSUT01000001.1"/>
</dbReference>
<proteinExistence type="predicted"/>
<protein>
    <submittedName>
        <fullName evidence="3">Bifunctional DNA primase/polymerase</fullName>
    </submittedName>
</protein>
<dbReference type="Proteomes" id="UP001164761">
    <property type="component" value="Chromosome"/>
</dbReference>
<dbReference type="Pfam" id="PF08708">
    <property type="entry name" value="PriCT_1"/>
    <property type="match status" value="1"/>
</dbReference>
<evidence type="ECO:0000313" key="3">
    <source>
        <dbReference type="EMBL" id="WAH44065.1"/>
    </source>
</evidence>
<evidence type="ECO:0000313" key="4">
    <source>
        <dbReference type="Proteomes" id="UP001164761"/>
    </source>
</evidence>
<dbReference type="InterPro" id="IPR014820">
    <property type="entry name" value="PriCT_1"/>
</dbReference>
<feature type="domain" description="DNA primase/polymerase bifunctional N-terminal" evidence="2">
    <location>
        <begin position="31"/>
        <end position="181"/>
    </location>
</feature>
<dbReference type="SMART" id="SM00942">
    <property type="entry name" value="PriCT_1"/>
    <property type="match status" value="1"/>
</dbReference>
<organism evidence="3 4">
    <name type="scientific">Alicyclobacillus fastidiosus</name>
    <dbReference type="NCBI Taxonomy" id="392011"/>
    <lineage>
        <taxon>Bacteria</taxon>
        <taxon>Bacillati</taxon>
        <taxon>Bacillota</taxon>
        <taxon>Bacilli</taxon>
        <taxon>Bacillales</taxon>
        <taxon>Alicyclobacillaceae</taxon>
        <taxon>Alicyclobacillus</taxon>
    </lineage>
</organism>
<reference evidence="3" key="1">
    <citation type="submission" date="2022-08" db="EMBL/GenBank/DDBJ databases">
        <title>Alicyclobacillus fastidiosus DSM 17978, complete genome.</title>
        <authorList>
            <person name="Wang Q."/>
            <person name="Cai R."/>
            <person name="Wang Z."/>
        </authorList>
    </citation>
    <scope>NUCLEOTIDE SEQUENCE</scope>
    <source>
        <strain evidence="3">DSM 17978</strain>
    </source>
</reference>
<dbReference type="SMART" id="SM00943">
    <property type="entry name" value="Prim-Pol"/>
    <property type="match status" value="1"/>
</dbReference>
<gene>
    <name evidence="3" type="ORF">NZD89_12185</name>
</gene>
<evidence type="ECO:0000259" key="1">
    <source>
        <dbReference type="SMART" id="SM00942"/>
    </source>
</evidence>
<dbReference type="InterPro" id="IPR015330">
    <property type="entry name" value="DNA_primase/pol_bifunc_N"/>
</dbReference>
<dbReference type="CDD" id="cd04859">
    <property type="entry name" value="Prim_Pol"/>
    <property type="match status" value="1"/>
</dbReference>
<evidence type="ECO:0000259" key="2">
    <source>
        <dbReference type="SMART" id="SM00943"/>
    </source>
</evidence>
<dbReference type="Pfam" id="PF09250">
    <property type="entry name" value="Prim-Pol"/>
    <property type="match status" value="1"/>
</dbReference>
<keyword evidence="4" id="KW-1185">Reference proteome</keyword>
<sequence length="267" mass="29512">MIEQKAASINAANPNFTISSVPQSHCLLEWALWYAINGLAVFPCKARDKTPLTEHGWKDATKNPNVIRAWWRKWPNANIGIACELSNIVVIDIDSPAAAKSASEQGLPTSPTVKTAKGWHVWCKTAKPMPSRVGILPGVDIRALGGYVIAPPSVHPSGGRYKWIRGRGLWAWPLPDVPEWIYELPGVKSRTDIAALAAGVPEGRRDVSLASVAGHLLRRRVEPHLAESLVYAYGRYLCDPALEDAQIAKVWNSIAGRELLRRQRRLR</sequence>
<feature type="domain" description="Primase C-terminal 1" evidence="1">
    <location>
        <begin position="195"/>
        <end position="260"/>
    </location>
</feature>
<dbReference type="EMBL" id="CP104067">
    <property type="protein sequence ID" value="WAH44065.1"/>
    <property type="molecule type" value="Genomic_DNA"/>
</dbReference>
<accession>A0ABY6ZML6</accession>
<dbReference type="SUPFAM" id="SSF56747">
    <property type="entry name" value="Prim-pol domain"/>
    <property type="match status" value="1"/>
</dbReference>
<name>A0ABY6ZML6_9BACL</name>